<dbReference type="CDD" id="cd00899">
    <property type="entry name" value="b4GalT"/>
    <property type="match status" value="1"/>
</dbReference>
<comment type="pathway">
    <text evidence="2 11">Protein modification; protein glycosylation.</text>
</comment>
<evidence type="ECO:0000256" key="11">
    <source>
        <dbReference type="RuleBase" id="RU368121"/>
    </source>
</evidence>
<evidence type="ECO:0000256" key="3">
    <source>
        <dbReference type="ARBA" id="ARBA00005735"/>
    </source>
</evidence>
<evidence type="ECO:0000256" key="10">
    <source>
        <dbReference type="ARBA" id="ARBA00023180"/>
    </source>
</evidence>
<keyword evidence="7 11" id="KW-0735">Signal-anchor</keyword>
<comment type="subcellular location">
    <subcellularLocation>
        <location evidence="1">Membrane</location>
        <topology evidence="1">Single-pass type II membrane protein</topology>
    </subcellularLocation>
</comment>
<feature type="region of interest" description="Disordered" evidence="12">
    <location>
        <begin position="66"/>
        <end position="104"/>
    </location>
</feature>
<evidence type="ECO:0000256" key="7">
    <source>
        <dbReference type="ARBA" id="ARBA00022968"/>
    </source>
</evidence>
<keyword evidence="16" id="KW-1185">Reference proteome</keyword>
<keyword evidence="4 11" id="KW-0328">Glycosyltransferase</keyword>
<dbReference type="InterPro" id="IPR027995">
    <property type="entry name" value="Galactosyl_T_N"/>
</dbReference>
<dbReference type="Gene3D" id="3.90.550.10">
    <property type="entry name" value="Spore Coat Polysaccharide Biosynthesis Protein SpsA, Chain A"/>
    <property type="match status" value="1"/>
</dbReference>
<sequence>MDNCTKLKLFNLLLVLCIVNFFLYRFFATSSQSSLSTLSMNEPGDSEQNPKLQIDNILSIQNIDFPASKSSGSTHDIGFQTRDSTITDKRDHSGSLTIDPAPGKVEDTKQTYQNTGKVVNAGEKTVVQSQIRSSENNTNLPSCPVTPPGLNGRLATFRDAKSFEEIGRDNPLVRPGGLYTPSTCTAQHRVAIVVPYRNREEHLKILVRNLHPMLQRQQLEYGIYIIDQALPGRFNRAMLMNIGFVEAMKRHDYQCAIFHDVDLIPEDDRNIYSCPQQPRHLSASIDKFNYKLPYAGIYGGVSAINKKQFHELNGFSNLYFGWGGEDDDMAKRLSMKGYKITRYPMQIARYKMIQHKHEKFNEINPKRFELLKTTSSRQPWDGLNSLVYTVQDVQELPTHTRIQVLIKEEDLATRP</sequence>
<dbReference type="PRINTS" id="PR02050">
    <property type="entry name" value="B14GALTRFASE"/>
</dbReference>
<dbReference type="Proteomes" id="UP001283361">
    <property type="component" value="Unassembled WGS sequence"/>
</dbReference>
<evidence type="ECO:0000256" key="1">
    <source>
        <dbReference type="ARBA" id="ARBA00004606"/>
    </source>
</evidence>
<evidence type="ECO:0000256" key="5">
    <source>
        <dbReference type="ARBA" id="ARBA00022679"/>
    </source>
</evidence>
<keyword evidence="9 11" id="KW-0472">Membrane</keyword>
<dbReference type="InterPro" id="IPR027791">
    <property type="entry name" value="Galactosyl_T_C"/>
</dbReference>
<comment type="similarity">
    <text evidence="3 11">Belongs to the glycosyltransferase 7 family.</text>
</comment>
<feature type="domain" description="Galactosyltransferase C-terminal" evidence="13">
    <location>
        <begin position="279"/>
        <end position="356"/>
    </location>
</feature>
<dbReference type="PANTHER" id="PTHR19300:SF57">
    <property type="entry name" value="BETA-1,4-N-ACETYLGALACTOSAMINYLTRANSFERASE"/>
    <property type="match status" value="1"/>
</dbReference>
<dbReference type="Pfam" id="PF02709">
    <property type="entry name" value="Glyco_transf_7C"/>
    <property type="match status" value="1"/>
</dbReference>
<dbReference type="AlphaFoldDB" id="A0AAE1A4B0"/>
<evidence type="ECO:0000259" key="14">
    <source>
        <dbReference type="Pfam" id="PF13733"/>
    </source>
</evidence>
<reference evidence="15" key="1">
    <citation type="journal article" date="2023" name="G3 (Bethesda)">
        <title>A reference genome for the long-term kleptoplast-retaining sea slug Elysia crispata morphotype clarki.</title>
        <authorList>
            <person name="Eastman K.E."/>
            <person name="Pendleton A.L."/>
            <person name="Shaikh M.A."/>
            <person name="Suttiyut T."/>
            <person name="Ogas R."/>
            <person name="Tomko P."/>
            <person name="Gavelis G."/>
            <person name="Widhalm J.R."/>
            <person name="Wisecaver J.H."/>
        </authorList>
    </citation>
    <scope>NUCLEOTIDE SEQUENCE</scope>
    <source>
        <strain evidence="15">ECLA1</strain>
    </source>
</reference>
<evidence type="ECO:0000256" key="4">
    <source>
        <dbReference type="ARBA" id="ARBA00022676"/>
    </source>
</evidence>
<dbReference type="GO" id="GO:0005975">
    <property type="term" value="P:carbohydrate metabolic process"/>
    <property type="evidence" value="ECO:0007669"/>
    <property type="project" value="InterPro"/>
</dbReference>
<evidence type="ECO:0000313" key="15">
    <source>
        <dbReference type="EMBL" id="KAK3780012.1"/>
    </source>
</evidence>
<dbReference type="PANTHER" id="PTHR19300">
    <property type="entry name" value="BETA-1,4-GALACTOSYLTRANSFERASE"/>
    <property type="match status" value="1"/>
</dbReference>
<dbReference type="InterPro" id="IPR029044">
    <property type="entry name" value="Nucleotide-diphossugar_trans"/>
</dbReference>
<keyword evidence="8 11" id="KW-1133">Transmembrane helix</keyword>
<keyword evidence="10 11" id="KW-0325">Glycoprotein</keyword>
<evidence type="ECO:0000256" key="9">
    <source>
        <dbReference type="ARBA" id="ARBA00023136"/>
    </source>
</evidence>
<dbReference type="Pfam" id="PF13733">
    <property type="entry name" value="Glyco_transf_7N"/>
    <property type="match status" value="1"/>
</dbReference>
<keyword evidence="5 11" id="KW-0808">Transferase</keyword>
<evidence type="ECO:0000313" key="16">
    <source>
        <dbReference type="Proteomes" id="UP001283361"/>
    </source>
</evidence>
<organism evidence="15 16">
    <name type="scientific">Elysia crispata</name>
    <name type="common">lettuce slug</name>
    <dbReference type="NCBI Taxonomy" id="231223"/>
    <lineage>
        <taxon>Eukaryota</taxon>
        <taxon>Metazoa</taxon>
        <taxon>Spiralia</taxon>
        <taxon>Lophotrochozoa</taxon>
        <taxon>Mollusca</taxon>
        <taxon>Gastropoda</taxon>
        <taxon>Heterobranchia</taxon>
        <taxon>Euthyneura</taxon>
        <taxon>Panpulmonata</taxon>
        <taxon>Sacoglossa</taxon>
        <taxon>Placobranchoidea</taxon>
        <taxon>Plakobranchidae</taxon>
        <taxon>Elysia</taxon>
    </lineage>
</organism>
<accession>A0AAE1A4B0</accession>
<comment type="caution">
    <text evidence="15">The sequence shown here is derived from an EMBL/GenBank/DDBJ whole genome shotgun (WGS) entry which is preliminary data.</text>
</comment>
<dbReference type="InterPro" id="IPR003859">
    <property type="entry name" value="Galactosyl_T"/>
</dbReference>
<evidence type="ECO:0000256" key="6">
    <source>
        <dbReference type="ARBA" id="ARBA00022692"/>
    </source>
</evidence>
<dbReference type="GO" id="GO:0016020">
    <property type="term" value="C:membrane"/>
    <property type="evidence" value="ECO:0007669"/>
    <property type="project" value="UniProtKB-SubCell"/>
</dbReference>
<name>A0AAE1A4B0_9GAST</name>
<feature type="transmembrane region" description="Helical" evidence="11">
    <location>
        <begin position="9"/>
        <end position="27"/>
    </location>
</feature>
<dbReference type="EMBL" id="JAWDGP010002766">
    <property type="protein sequence ID" value="KAK3780012.1"/>
    <property type="molecule type" value="Genomic_DNA"/>
</dbReference>
<keyword evidence="6 11" id="KW-0812">Transmembrane</keyword>
<evidence type="ECO:0000256" key="12">
    <source>
        <dbReference type="SAM" id="MobiDB-lite"/>
    </source>
</evidence>
<comment type="function">
    <text evidence="11">Catalyses the transfer of galactose onto proteins or lipids.</text>
</comment>
<evidence type="ECO:0000259" key="13">
    <source>
        <dbReference type="Pfam" id="PF02709"/>
    </source>
</evidence>
<protein>
    <recommendedName>
        <fullName evidence="11">Beta-1,4-galactosyltransferase</fullName>
        <ecNumber evidence="11">2.4.1.-</ecNumber>
    </recommendedName>
</protein>
<dbReference type="EC" id="2.4.1.-" evidence="11"/>
<feature type="domain" description="Galactosyltransferase N-terminal" evidence="14">
    <location>
        <begin position="143"/>
        <end position="275"/>
    </location>
</feature>
<gene>
    <name evidence="15" type="ORF">RRG08_029708</name>
</gene>
<evidence type="ECO:0000256" key="8">
    <source>
        <dbReference type="ARBA" id="ARBA00022989"/>
    </source>
</evidence>
<dbReference type="SUPFAM" id="SSF53448">
    <property type="entry name" value="Nucleotide-diphospho-sugar transferases"/>
    <property type="match status" value="1"/>
</dbReference>
<proteinExistence type="inferred from homology"/>
<dbReference type="GO" id="GO:0008378">
    <property type="term" value="F:galactosyltransferase activity"/>
    <property type="evidence" value="ECO:0007669"/>
    <property type="project" value="TreeGrafter"/>
</dbReference>
<evidence type="ECO:0000256" key="2">
    <source>
        <dbReference type="ARBA" id="ARBA00004922"/>
    </source>
</evidence>
<dbReference type="GO" id="GO:0005794">
    <property type="term" value="C:Golgi apparatus"/>
    <property type="evidence" value="ECO:0007669"/>
    <property type="project" value="TreeGrafter"/>
</dbReference>